<feature type="transmembrane region" description="Helical" evidence="7">
    <location>
        <begin position="280"/>
        <end position="298"/>
    </location>
</feature>
<feature type="transmembrane region" description="Helical" evidence="7">
    <location>
        <begin position="68"/>
        <end position="87"/>
    </location>
</feature>
<proteinExistence type="inferred from homology"/>
<feature type="transmembrane region" description="Helical" evidence="7">
    <location>
        <begin position="32"/>
        <end position="56"/>
    </location>
</feature>
<accession>A0ABN2P3L4</accession>
<reference evidence="8 9" key="1">
    <citation type="journal article" date="2019" name="Int. J. Syst. Evol. Microbiol.">
        <title>The Global Catalogue of Microorganisms (GCM) 10K type strain sequencing project: providing services to taxonomists for standard genome sequencing and annotation.</title>
        <authorList>
            <consortium name="The Broad Institute Genomics Platform"/>
            <consortium name="The Broad Institute Genome Sequencing Center for Infectious Disease"/>
            <person name="Wu L."/>
            <person name="Ma J."/>
        </authorList>
    </citation>
    <scope>NUCLEOTIDE SEQUENCE [LARGE SCALE GENOMIC DNA]</scope>
    <source>
        <strain evidence="8 9">JCM 13581</strain>
    </source>
</reference>
<dbReference type="InterPro" id="IPR044772">
    <property type="entry name" value="NO3_transporter"/>
</dbReference>
<dbReference type="Gene3D" id="1.20.1250.20">
    <property type="entry name" value="MFS general substrate transporter like domains"/>
    <property type="match status" value="1"/>
</dbReference>
<keyword evidence="9" id="KW-1185">Reference proteome</keyword>
<organism evidence="8 9">
    <name type="scientific">Streptomyces sodiiphilus</name>
    <dbReference type="NCBI Taxonomy" id="226217"/>
    <lineage>
        <taxon>Bacteria</taxon>
        <taxon>Bacillati</taxon>
        <taxon>Actinomycetota</taxon>
        <taxon>Actinomycetes</taxon>
        <taxon>Kitasatosporales</taxon>
        <taxon>Streptomycetaceae</taxon>
        <taxon>Streptomyces</taxon>
    </lineage>
</organism>
<feature type="transmembrane region" description="Helical" evidence="7">
    <location>
        <begin position="383"/>
        <end position="407"/>
    </location>
</feature>
<evidence type="ECO:0000256" key="6">
    <source>
        <dbReference type="SAM" id="MobiDB-lite"/>
    </source>
</evidence>
<feature type="transmembrane region" description="Helical" evidence="7">
    <location>
        <begin position="99"/>
        <end position="118"/>
    </location>
</feature>
<evidence type="ECO:0000256" key="1">
    <source>
        <dbReference type="ARBA" id="ARBA00004141"/>
    </source>
</evidence>
<dbReference type="Pfam" id="PF07690">
    <property type="entry name" value="MFS_1"/>
    <property type="match status" value="1"/>
</dbReference>
<feature type="transmembrane region" description="Helical" evidence="7">
    <location>
        <begin position="124"/>
        <end position="143"/>
    </location>
</feature>
<feature type="region of interest" description="Disordered" evidence="6">
    <location>
        <begin position="447"/>
        <end position="470"/>
    </location>
</feature>
<feature type="transmembrane region" description="Helical" evidence="7">
    <location>
        <begin position="245"/>
        <end position="268"/>
    </location>
</feature>
<evidence type="ECO:0000313" key="9">
    <source>
        <dbReference type="Proteomes" id="UP001501303"/>
    </source>
</evidence>
<comment type="caution">
    <text evidence="8">The sequence shown here is derived from an EMBL/GenBank/DDBJ whole genome shotgun (WGS) entry which is preliminary data.</text>
</comment>
<dbReference type="InterPro" id="IPR036259">
    <property type="entry name" value="MFS_trans_sf"/>
</dbReference>
<feature type="transmembrane region" description="Helical" evidence="7">
    <location>
        <begin position="310"/>
        <end position="328"/>
    </location>
</feature>
<name>A0ABN2P3L4_9ACTN</name>
<dbReference type="CDD" id="cd17341">
    <property type="entry name" value="MFS_NRT2_like"/>
    <property type="match status" value="1"/>
</dbReference>
<dbReference type="InterPro" id="IPR011701">
    <property type="entry name" value="MFS"/>
</dbReference>
<keyword evidence="4 7" id="KW-1133">Transmembrane helix</keyword>
<evidence type="ECO:0000256" key="7">
    <source>
        <dbReference type="SAM" id="Phobius"/>
    </source>
</evidence>
<sequence>MRDRRRAELPRWDPENETFWEQSGRRVARRNLLLSVLTEHIGFSVWSIWSVLVLFMSPELGMDFTPDQKFLLVIVPTVVGALLRLPYSWAVVRFGGRNWTVFATLILLVPATGAWWAVQRPGTPFWVFLVIAALGGAGGGNFASSMTNITRFFPHRHQGWALGLNAGGGNAGVAAVHIVGLLVIAVFGDTHPALVAATYLPLIVVASLVAALAMDNLPRVQAGNSPDGSAGGEGLRAAARSGHTWWISLLYIGTFGSFIGYGFAFGLVLQTQFGVSALEAASWTFLGPLLGSISRPVGGWCADRWGGARVSLVLFALMGLGTVVLLVAGTTGSLAVFAAGFIALFVLSGAGNGSVYKLLPVAFAREAASLPGDRAAALARARLLAGAAMGISGAIGALGGAGINLVLRASYSDGGSGTLAFSAFLAWYAVCAFVVWQRYLRTDDMSRPAGRGTGRLSPRDDEHDRTAAHV</sequence>
<evidence type="ECO:0000256" key="4">
    <source>
        <dbReference type="ARBA" id="ARBA00022989"/>
    </source>
</evidence>
<gene>
    <name evidence="8" type="ORF">GCM10009716_20960</name>
</gene>
<evidence type="ECO:0000256" key="5">
    <source>
        <dbReference type="ARBA" id="ARBA00023136"/>
    </source>
</evidence>
<comment type="subcellular location">
    <subcellularLocation>
        <location evidence="1">Membrane</location>
        <topology evidence="1">Multi-pass membrane protein</topology>
    </subcellularLocation>
</comment>
<dbReference type="SUPFAM" id="SSF103473">
    <property type="entry name" value="MFS general substrate transporter"/>
    <property type="match status" value="1"/>
</dbReference>
<dbReference type="Proteomes" id="UP001501303">
    <property type="component" value="Unassembled WGS sequence"/>
</dbReference>
<protein>
    <submittedName>
        <fullName evidence="8">NarK family nitrate/nitrite MFS transporter</fullName>
    </submittedName>
</protein>
<dbReference type="EMBL" id="BAAAMJ010000018">
    <property type="protein sequence ID" value="GAA1910926.1"/>
    <property type="molecule type" value="Genomic_DNA"/>
</dbReference>
<feature type="transmembrane region" description="Helical" evidence="7">
    <location>
        <begin position="334"/>
        <end position="355"/>
    </location>
</feature>
<evidence type="ECO:0000256" key="3">
    <source>
        <dbReference type="ARBA" id="ARBA00022692"/>
    </source>
</evidence>
<dbReference type="PANTHER" id="PTHR23515">
    <property type="entry name" value="HIGH-AFFINITY NITRATE TRANSPORTER 2.3"/>
    <property type="match status" value="1"/>
</dbReference>
<evidence type="ECO:0000313" key="8">
    <source>
        <dbReference type="EMBL" id="GAA1910926.1"/>
    </source>
</evidence>
<feature type="transmembrane region" description="Helical" evidence="7">
    <location>
        <begin position="164"/>
        <end position="187"/>
    </location>
</feature>
<evidence type="ECO:0000256" key="2">
    <source>
        <dbReference type="ARBA" id="ARBA00008432"/>
    </source>
</evidence>
<keyword evidence="3 7" id="KW-0812">Transmembrane</keyword>
<feature type="transmembrane region" description="Helical" evidence="7">
    <location>
        <begin position="419"/>
        <end position="436"/>
    </location>
</feature>
<feature type="compositionally biased region" description="Basic and acidic residues" evidence="6">
    <location>
        <begin position="457"/>
        <end position="470"/>
    </location>
</feature>
<comment type="similarity">
    <text evidence="2">Belongs to the major facilitator superfamily. Nitrate/nitrite porter (TC 2.A.1.8) family.</text>
</comment>
<dbReference type="RefSeq" id="WP_425581306.1">
    <property type="nucleotide sequence ID" value="NZ_BAAAMJ010000018.1"/>
</dbReference>
<feature type="transmembrane region" description="Helical" evidence="7">
    <location>
        <begin position="193"/>
        <end position="214"/>
    </location>
</feature>
<keyword evidence="5 7" id="KW-0472">Membrane</keyword>